<accession>A0AAV4W8J2</accession>
<evidence type="ECO:0000313" key="2">
    <source>
        <dbReference type="Proteomes" id="UP001054837"/>
    </source>
</evidence>
<dbReference type="AlphaFoldDB" id="A0AAV4W8J2"/>
<keyword evidence="2" id="KW-1185">Reference proteome</keyword>
<dbReference type="EMBL" id="BPLQ01014265">
    <property type="protein sequence ID" value="GIY78698.1"/>
    <property type="molecule type" value="Genomic_DNA"/>
</dbReference>
<organism evidence="1 2">
    <name type="scientific">Caerostris darwini</name>
    <dbReference type="NCBI Taxonomy" id="1538125"/>
    <lineage>
        <taxon>Eukaryota</taxon>
        <taxon>Metazoa</taxon>
        <taxon>Ecdysozoa</taxon>
        <taxon>Arthropoda</taxon>
        <taxon>Chelicerata</taxon>
        <taxon>Arachnida</taxon>
        <taxon>Araneae</taxon>
        <taxon>Araneomorphae</taxon>
        <taxon>Entelegynae</taxon>
        <taxon>Araneoidea</taxon>
        <taxon>Araneidae</taxon>
        <taxon>Caerostris</taxon>
    </lineage>
</organism>
<comment type="caution">
    <text evidence="1">The sequence shown here is derived from an EMBL/GenBank/DDBJ whole genome shotgun (WGS) entry which is preliminary data.</text>
</comment>
<protein>
    <submittedName>
        <fullName evidence="1">Uncharacterized protein</fullName>
    </submittedName>
</protein>
<name>A0AAV4W8J2_9ARAC</name>
<dbReference type="Proteomes" id="UP001054837">
    <property type="component" value="Unassembled WGS sequence"/>
</dbReference>
<reference evidence="1 2" key="1">
    <citation type="submission" date="2021-06" db="EMBL/GenBank/DDBJ databases">
        <title>Caerostris darwini draft genome.</title>
        <authorList>
            <person name="Kono N."/>
            <person name="Arakawa K."/>
        </authorList>
    </citation>
    <scope>NUCLEOTIDE SEQUENCE [LARGE SCALE GENOMIC DNA]</scope>
</reference>
<proteinExistence type="predicted"/>
<gene>
    <name evidence="1" type="ORF">CDAR_520601</name>
</gene>
<evidence type="ECO:0000313" key="1">
    <source>
        <dbReference type="EMBL" id="GIY78698.1"/>
    </source>
</evidence>
<sequence>MISLKTPFTIEINQHLSNQVSMMARRLLERHITKDSKCVRRHIISYLNRYVPSHIDVIFCISHLLEHTQVYLVQQVPKSSDTSQRSYGMMNDIIALNRLPTHLLRNDVSNGSTNHGELSWSH</sequence>